<feature type="chain" id="PRO_5038093243" description="Cellulase (Glycosyl hydrolase family 5)" evidence="1">
    <location>
        <begin position="29"/>
        <end position="498"/>
    </location>
</feature>
<proteinExistence type="predicted"/>
<protein>
    <recommendedName>
        <fullName evidence="4">Cellulase (Glycosyl hydrolase family 5)</fullName>
    </recommendedName>
</protein>
<accession>A0A919MPA1</accession>
<dbReference type="Gene3D" id="2.60.120.260">
    <property type="entry name" value="Galactose-binding domain-like"/>
    <property type="match status" value="1"/>
</dbReference>
<dbReference type="Gene3D" id="3.20.20.80">
    <property type="entry name" value="Glycosidases"/>
    <property type="match status" value="1"/>
</dbReference>
<dbReference type="RefSeq" id="WP_203821480.1">
    <property type="nucleotide sequence ID" value="NZ_BAAABP010000085.1"/>
</dbReference>
<comment type="caution">
    <text evidence="2">The sequence shown here is derived from an EMBL/GenBank/DDBJ whole genome shotgun (WGS) entry which is preliminary data.</text>
</comment>
<dbReference type="Proteomes" id="UP000598174">
    <property type="component" value="Unassembled WGS sequence"/>
</dbReference>
<dbReference type="EMBL" id="BOMM01000063">
    <property type="protein sequence ID" value="GIE15092.1"/>
    <property type="molecule type" value="Genomic_DNA"/>
</dbReference>
<feature type="signal peptide" evidence="1">
    <location>
        <begin position="1"/>
        <end position="28"/>
    </location>
</feature>
<dbReference type="SUPFAM" id="SSF51445">
    <property type="entry name" value="(Trans)glycosidases"/>
    <property type="match status" value="1"/>
</dbReference>
<keyword evidence="1" id="KW-0732">Signal</keyword>
<sequence length="498" mass="53136">MPFSRRRAAVIASTVLLGLPFVSTPAQAATPVATAPVATAPALPTLASRLAAVKAAKTINYYPANAGWSKMWTNFNAATVDADMAKADVLGATTARAIIFPATFGFPALKPEFTAKLATFVDIAEKHGMNVKFTLFDWWGQYSEVANSFNWANNILKPYRDDPRVISVELQNEFDVDDPGALVWAKKIVPLVRTAYPAMPLTFSVNGEAGAAGMGKIKAALTANPIDYYDYHYYGNSERALQTIRQALATVAPTPMVIGETGLNTLQNTEGEQAAFLARVFKAASTAGVQSVAPWTLTDFATGSIPDSGVGKIPAQYNYGLYRTNGTAKAAAAVVRSAWTGSAMPATLMDWGFENPVGLTPWRAYLPELGQAVKTQTQARTGNWSVTLANTGKSTAGSPSFRVAPIAPVYSYQKWHAEVWARGNAATGTTQISLSWFDLQDKWLGGASSATLPVGTTNWTRLTVDAVAPAGSASMQIHLKSGENKGTVWFDDMLVTAG</sequence>
<evidence type="ECO:0000256" key="1">
    <source>
        <dbReference type="SAM" id="SignalP"/>
    </source>
</evidence>
<reference evidence="2" key="1">
    <citation type="submission" date="2021-01" db="EMBL/GenBank/DDBJ databases">
        <title>Whole genome shotgun sequence of Actinoplanes ferrugineus NBRC 15555.</title>
        <authorList>
            <person name="Komaki H."/>
            <person name="Tamura T."/>
        </authorList>
    </citation>
    <scope>NUCLEOTIDE SEQUENCE</scope>
    <source>
        <strain evidence="2">NBRC 15555</strain>
    </source>
</reference>
<keyword evidence="3" id="KW-1185">Reference proteome</keyword>
<dbReference type="AlphaFoldDB" id="A0A919MPA1"/>
<evidence type="ECO:0000313" key="3">
    <source>
        <dbReference type="Proteomes" id="UP000598174"/>
    </source>
</evidence>
<dbReference type="InterPro" id="IPR017853">
    <property type="entry name" value="GH"/>
</dbReference>
<gene>
    <name evidence="2" type="ORF">Afe05nite_69320</name>
</gene>
<name>A0A919MPA1_9ACTN</name>
<evidence type="ECO:0008006" key="4">
    <source>
        <dbReference type="Google" id="ProtNLM"/>
    </source>
</evidence>
<evidence type="ECO:0000313" key="2">
    <source>
        <dbReference type="EMBL" id="GIE15092.1"/>
    </source>
</evidence>
<organism evidence="2 3">
    <name type="scientific">Paractinoplanes ferrugineus</name>
    <dbReference type="NCBI Taxonomy" id="113564"/>
    <lineage>
        <taxon>Bacteria</taxon>
        <taxon>Bacillati</taxon>
        <taxon>Actinomycetota</taxon>
        <taxon>Actinomycetes</taxon>
        <taxon>Micromonosporales</taxon>
        <taxon>Micromonosporaceae</taxon>
        <taxon>Paractinoplanes</taxon>
    </lineage>
</organism>